<dbReference type="Proteomes" id="UP001054945">
    <property type="component" value="Unassembled WGS sequence"/>
</dbReference>
<reference evidence="2 3" key="1">
    <citation type="submission" date="2021-06" db="EMBL/GenBank/DDBJ databases">
        <title>Caerostris extrusa draft genome.</title>
        <authorList>
            <person name="Kono N."/>
            <person name="Arakawa K."/>
        </authorList>
    </citation>
    <scope>NUCLEOTIDE SEQUENCE [LARGE SCALE GENOMIC DNA]</scope>
</reference>
<keyword evidence="3" id="KW-1185">Reference proteome</keyword>
<dbReference type="InterPro" id="IPR007325">
    <property type="entry name" value="KFase/CYL"/>
</dbReference>
<evidence type="ECO:0000313" key="2">
    <source>
        <dbReference type="EMBL" id="GIZ01984.1"/>
    </source>
</evidence>
<dbReference type="Gene3D" id="3.50.30.50">
    <property type="entry name" value="Putative cyclase"/>
    <property type="match status" value="1"/>
</dbReference>
<evidence type="ECO:0008006" key="4">
    <source>
        <dbReference type="Google" id="ProtNLM"/>
    </source>
</evidence>
<protein>
    <recommendedName>
        <fullName evidence="4">Cyclase</fullName>
    </recommendedName>
</protein>
<comment type="caution">
    <text evidence="2">The sequence shown here is derived from an EMBL/GenBank/DDBJ whole genome shotgun (WGS) entry which is preliminary data.</text>
</comment>
<sequence length="249" mass="27360">MAMLLLLLCSVAAAAPVAKHMVDLTHVFNETTRHYYEMRQFNLTTLQNGITENGYWLRFEEYSSGVHVGTHMDAPAHFAESGLTIDQIPLQRLIAPAAVIDIRARAELDPDAQVTVEDLLKWESETGHRLDECVVLMNSGWGAKWGNQTAFIGSADAKTLRFPGISEEAALWLVKNRNAFGVGVDTLSLDRGISVNYEAHQVILGHGMYGMENVANLDQIPIFGATLHMMPMKIGNASGAPVRIIATFP</sequence>
<gene>
    <name evidence="2" type="ORF">CEXT_10111</name>
</gene>
<proteinExistence type="inferred from homology"/>
<evidence type="ECO:0000313" key="3">
    <source>
        <dbReference type="Proteomes" id="UP001054945"/>
    </source>
</evidence>
<dbReference type="EMBL" id="BPLR01018745">
    <property type="protein sequence ID" value="GIZ01984.1"/>
    <property type="molecule type" value="Genomic_DNA"/>
</dbReference>
<accession>A0AAV4Y514</accession>
<dbReference type="InterPro" id="IPR037175">
    <property type="entry name" value="KFase_sf"/>
</dbReference>
<dbReference type="PANTHER" id="PTHR31118">
    <property type="entry name" value="CYCLASE-LIKE PROTEIN 2"/>
    <property type="match status" value="1"/>
</dbReference>
<dbReference type="AlphaFoldDB" id="A0AAV4Y514"/>
<dbReference type="GO" id="GO:0004061">
    <property type="term" value="F:arylformamidase activity"/>
    <property type="evidence" value="ECO:0007669"/>
    <property type="project" value="InterPro"/>
</dbReference>
<dbReference type="Pfam" id="PF04199">
    <property type="entry name" value="Cyclase"/>
    <property type="match status" value="1"/>
</dbReference>
<name>A0AAV4Y514_CAEEX</name>
<dbReference type="GO" id="GO:0019441">
    <property type="term" value="P:L-tryptophan catabolic process to kynurenine"/>
    <property type="evidence" value="ECO:0007669"/>
    <property type="project" value="InterPro"/>
</dbReference>
<comment type="similarity">
    <text evidence="1">Belongs to the Cyclase 1 superfamily.</text>
</comment>
<evidence type="ECO:0000256" key="1">
    <source>
        <dbReference type="ARBA" id="ARBA00007865"/>
    </source>
</evidence>
<organism evidence="2 3">
    <name type="scientific">Caerostris extrusa</name>
    <name type="common">Bark spider</name>
    <name type="synonym">Caerostris bankana</name>
    <dbReference type="NCBI Taxonomy" id="172846"/>
    <lineage>
        <taxon>Eukaryota</taxon>
        <taxon>Metazoa</taxon>
        <taxon>Ecdysozoa</taxon>
        <taxon>Arthropoda</taxon>
        <taxon>Chelicerata</taxon>
        <taxon>Arachnida</taxon>
        <taxon>Araneae</taxon>
        <taxon>Araneomorphae</taxon>
        <taxon>Entelegynae</taxon>
        <taxon>Araneoidea</taxon>
        <taxon>Araneidae</taxon>
        <taxon>Caerostris</taxon>
    </lineage>
</organism>
<dbReference type="SUPFAM" id="SSF102198">
    <property type="entry name" value="Putative cyclase"/>
    <property type="match status" value="1"/>
</dbReference>
<dbReference type="PANTHER" id="PTHR31118:SF12">
    <property type="entry name" value="CYCLASE-LIKE PROTEIN 2"/>
    <property type="match status" value="1"/>
</dbReference>